<dbReference type="PANTHER" id="PTHR40094">
    <property type="entry name" value="ALPHA-2-MACROGLOBULIN HOMOLOG"/>
    <property type="match status" value="1"/>
</dbReference>
<sequence length="147" mass="16711">ELPDISISKTKLESDINILKGRQYPNGGFGYWSNRNDSHADPYMSVHVAHCLVVLVNKKVFDVDENMLNNALKYLENIESEINKLPYSEHWSESTRFSLMSYALYVRAKHLETVADEASQLFQRSGFDKLSLEAIGWLLVALSNGTI</sequence>
<reference evidence="1" key="1">
    <citation type="submission" date="2021-02" db="EMBL/GenBank/DDBJ databases">
        <authorList>
            <person name="Nowell W R."/>
        </authorList>
    </citation>
    <scope>NUCLEOTIDE SEQUENCE</scope>
</reference>
<evidence type="ECO:0000313" key="2">
    <source>
        <dbReference type="Proteomes" id="UP000663866"/>
    </source>
</evidence>
<dbReference type="AlphaFoldDB" id="A0A820YIZ2"/>
<dbReference type="SUPFAM" id="SSF48239">
    <property type="entry name" value="Terpenoid cyclases/Protein prenyltransferases"/>
    <property type="match status" value="1"/>
</dbReference>
<accession>A0A820YIZ2</accession>
<dbReference type="InterPro" id="IPR051802">
    <property type="entry name" value="YfhM-like"/>
</dbReference>
<dbReference type="Proteomes" id="UP000663866">
    <property type="component" value="Unassembled WGS sequence"/>
</dbReference>
<comment type="caution">
    <text evidence="1">The sequence shown here is derived from an EMBL/GenBank/DDBJ whole genome shotgun (WGS) entry which is preliminary data.</text>
</comment>
<evidence type="ECO:0000313" key="1">
    <source>
        <dbReference type="EMBL" id="CAF4545578.1"/>
    </source>
</evidence>
<gene>
    <name evidence="1" type="ORF">OVN521_LOCUS42968</name>
</gene>
<dbReference type="GO" id="GO:0004866">
    <property type="term" value="F:endopeptidase inhibitor activity"/>
    <property type="evidence" value="ECO:0007669"/>
    <property type="project" value="TreeGrafter"/>
</dbReference>
<dbReference type="EMBL" id="CAJOBG010060236">
    <property type="protein sequence ID" value="CAF4545578.1"/>
    <property type="molecule type" value="Genomic_DNA"/>
</dbReference>
<proteinExistence type="predicted"/>
<feature type="non-terminal residue" evidence="1">
    <location>
        <position position="147"/>
    </location>
</feature>
<dbReference type="InterPro" id="IPR008930">
    <property type="entry name" value="Terpenoid_cyclase/PrenylTrfase"/>
</dbReference>
<organism evidence="1 2">
    <name type="scientific">Rotaria magnacalcarata</name>
    <dbReference type="NCBI Taxonomy" id="392030"/>
    <lineage>
        <taxon>Eukaryota</taxon>
        <taxon>Metazoa</taxon>
        <taxon>Spiralia</taxon>
        <taxon>Gnathifera</taxon>
        <taxon>Rotifera</taxon>
        <taxon>Eurotatoria</taxon>
        <taxon>Bdelloidea</taxon>
        <taxon>Philodinida</taxon>
        <taxon>Philodinidae</taxon>
        <taxon>Rotaria</taxon>
    </lineage>
</organism>
<name>A0A820YIZ2_9BILA</name>
<dbReference type="PANTHER" id="PTHR40094:SF1">
    <property type="entry name" value="UBIQUITIN DOMAIN-CONTAINING PROTEIN"/>
    <property type="match status" value="1"/>
</dbReference>
<feature type="non-terminal residue" evidence="1">
    <location>
        <position position="1"/>
    </location>
</feature>
<protein>
    <submittedName>
        <fullName evidence="1">Uncharacterized protein</fullName>
    </submittedName>
</protein>
<keyword evidence="2" id="KW-1185">Reference proteome</keyword>
<dbReference type="Gene3D" id="1.50.10.20">
    <property type="match status" value="1"/>
</dbReference>